<dbReference type="InterPro" id="IPR003661">
    <property type="entry name" value="HisK_dim/P_dom"/>
</dbReference>
<evidence type="ECO:0000256" key="7">
    <source>
        <dbReference type="SAM" id="MobiDB-lite"/>
    </source>
</evidence>
<feature type="region of interest" description="Disordered" evidence="7">
    <location>
        <begin position="1"/>
        <end position="20"/>
    </location>
</feature>
<dbReference type="Pfam" id="PF00072">
    <property type="entry name" value="Response_reg"/>
    <property type="match status" value="1"/>
</dbReference>
<evidence type="ECO:0000256" key="5">
    <source>
        <dbReference type="ARBA" id="ARBA00022777"/>
    </source>
</evidence>
<dbReference type="SUPFAM" id="SSF47384">
    <property type="entry name" value="Homodimeric domain of signal transducing histidine kinase"/>
    <property type="match status" value="1"/>
</dbReference>
<dbReference type="Gene3D" id="1.10.287.130">
    <property type="match status" value="1"/>
</dbReference>
<dbReference type="InterPro" id="IPR003594">
    <property type="entry name" value="HATPase_dom"/>
</dbReference>
<evidence type="ECO:0000313" key="10">
    <source>
        <dbReference type="EMBL" id="OEU21529.1"/>
    </source>
</evidence>
<accession>A0A1E7FTQ5</accession>
<dbReference type="Gene3D" id="3.40.50.2300">
    <property type="match status" value="1"/>
</dbReference>
<dbReference type="OrthoDB" id="46776at2759"/>
<dbReference type="EMBL" id="KV784354">
    <property type="protein sequence ID" value="OEU21529.1"/>
    <property type="molecule type" value="Genomic_DNA"/>
</dbReference>
<dbReference type="InterPro" id="IPR011006">
    <property type="entry name" value="CheY-like_superfamily"/>
</dbReference>
<evidence type="ECO:0000256" key="6">
    <source>
        <dbReference type="PROSITE-ProRule" id="PRU00169"/>
    </source>
</evidence>
<dbReference type="Proteomes" id="UP000095751">
    <property type="component" value="Unassembled WGS sequence"/>
</dbReference>
<dbReference type="InterPro" id="IPR005467">
    <property type="entry name" value="His_kinase_dom"/>
</dbReference>
<feature type="domain" description="Histidine kinase" evidence="8">
    <location>
        <begin position="39"/>
        <end position="257"/>
    </location>
</feature>
<dbReference type="InterPro" id="IPR036890">
    <property type="entry name" value="HATPase_C_sf"/>
</dbReference>
<dbReference type="GO" id="GO:0000155">
    <property type="term" value="F:phosphorelay sensor kinase activity"/>
    <property type="evidence" value="ECO:0007669"/>
    <property type="project" value="InterPro"/>
</dbReference>
<name>A0A1E7FTQ5_9STRA</name>
<keyword evidence="5" id="KW-0418">Kinase</keyword>
<dbReference type="SMART" id="SM00448">
    <property type="entry name" value="REC"/>
    <property type="match status" value="1"/>
</dbReference>
<dbReference type="KEGG" id="fcy:FRACYDRAFT_179950"/>
<dbReference type="EC" id="2.7.13.3" evidence="2"/>
<organism evidence="10 11">
    <name type="scientific">Fragilariopsis cylindrus CCMP1102</name>
    <dbReference type="NCBI Taxonomy" id="635003"/>
    <lineage>
        <taxon>Eukaryota</taxon>
        <taxon>Sar</taxon>
        <taxon>Stramenopiles</taxon>
        <taxon>Ochrophyta</taxon>
        <taxon>Bacillariophyta</taxon>
        <taxon>Bacillariophyceae</taxon>
        <taxon>Bacillariophycidae</taxon>
        <taxon>Bacillariales</taxon>
        <taxon>Bacillariaceae</taxon>
        <taxon>Fragilariopsis</taxon>
    </lineage>
</organism>
<dbReference type="SUPFAM" id="SSF52172">
    <property type="entry name" value="CheY-like"/>
    <property type="match status" value="1"/>
</dbReference>
<dbReference type="InterPro" id="IPR001789">
    <property type="entry name" value="Sig_transdc_resp-reg_receiver"/>
</dbReference>
<evidence type="ECO:0000256" key="4">
    <source>
        <dbReference type="ARBA" id="ARBA00022679"/>
    </source>
</evidence>
<dbReference type="AlphaFoldDB" id="A0A1E7FTQ5"/>
<reference evidence="10 11" key="1">
    <citation type="submission" date="2016-09" db="EMBL/GenBank/DDBJ databases">
        <title>Extensive genetic diversity and differential bi-allelic expression allows diatom success in the polar Southern Ocean.</title>
        <authorList>
            <consortium name="DOE Joint Genome Institute"/>
            <person name="Mock T."/>
            <person name="Otillar R.P."/>
            <person name="Strauss J."/>
            <person name="Dupont C."/>
            <person name="Frickenhaus S."/>
            <person name="Maumus F."/>
            <person name="Mcmullan M."/>
            <person name="Sanges R."/>
            <person name="Schmutz J."/>
            <person name="Toseland A."/>
            <person name="Valas R."/>
            <person name="Veluchamy A."/>
            <person name="Ward B.J."/>
            <person name="Allen A."/>
            <person name="Barry K."/>
            <person name="Falciatore A."/>
            <person name="Ferrante M."/>
            <person name="Fortunato A.E."/>
            <person name="Gloeckner G."/>
            <person name="Gruber A."/>
            <person name="Hipkin R."/>
            <person name="Janech M."/>
            <person name="Kroth P."/>
            <person name="Leese F."/>
            <person name="Lindquist E."/>
            <person name="Lyon B.R."/>
            <person name="Martin J."/>
            <person name="Mayer C."/>
            <person name="Parker M."/>
            <person name="Quesneville H."/>
            <person name="Raymond J."/>
            <person name="Uhlig C."/>
            <person name="Valentin K.U."/>
            <person name="Worden A.Z."/>
            <person name="Armbrust E.V."/>
            <person name="Bowler C."/>
            <person name="Green B."/>
            <person name="Moulton V."/>
            <person name="Van Oosterhout C."/>
            <person name="Grigoriev I."/>
        </authorList>
    </citation>
    <scope>NUCLEOTIDE SEQUENCE [LARGE SCALE GENOMIC DNA]</scope>
    <source>
        <strain evidence="10 11">CCMP1102</strain>
    </source>
</reference>
<dbReference type="Pfam" id="PF00512">
    <property type="entry name" value="HisKA"/>
    <property type="match status" value="1"/>
</dbReference>
<feature type="domain" description="Response regulatory" evidence="9">
    <location>
        <begin position="284"/>
        <end position="401"/>
    </location>
</feature>
<dbReference type="PRINTS" id="PR00344">
    <property type="entry name" value="BCTRLSENSOR"/>
</dbReference>
<dbReference type="SMART" id="SM00387">
    <property type="entry name" value="HATPase_c"/>
    <property type="match status" value="1"/>
</dbReference>
<evidence type="ECO:0000313" key="11">
    <source>
        <dbReference type="Proteomes" id="UP000095751"/>
    </source>
</evidence>
<protein>
    <recommendedName>
        <fullName evidence="2">histidine kinase</fullName>
        <ecNumber evidence="2">2.7.13.3</ecNumber>
    </recommendedName>
</protein>
<dbReference type="PANTHER" id="PTHR43047">
    <property type="entry name" value="TWO-COMPONENT HISTIDINE PROTEIN KINASE"/>
    <property type="match status" value="1"/>
</dbReference>
<dbReference type="InParanoid" id="A0A1E7FTQ5"/>
<evidence type="ECO:0000256" key="3">
    <source>
        <dbReference type="ARBA" id="ARBA00022553"/>
    </source>
</evidence>
<keyword evidence="3 6" id="KW-0597">Phosphoprotein</keyword>
<evidence type="ECO:0000256" key="2">
    <source>
        <dbReference type="ARBA" id="ARBA00012438"/>
    </source>
</evidence>
<dbReference type="CDD" id="cd17546">
    <property type="entry name" value="REC_hyHK_CKI1_RcsC-like"/>
    <property type="match status" value="1"/>
</dbReference>
<keyword evidence="11" id="KW-1185">Reference proteome</keyword>
<dbReference type="InterPro" id="IPR036097">
    <property type="entry name" value="HisK_dim/P_sf"/>
</dbReference>
<dbReference type="Gene3D" id="3.30.565.10">
    <property type="entry name" value="Histidine kinase-like ATPase, C-terminal domain"/>
    <property type="match status" value="1"/>
</dbReference>
<gene>
    <name evidence="10" type="ORF">FRACYDRAFT_179950</name>
</gene>
<keyword evidence="4" id="KW-0808">Transferase</keyword>
<dbReference type="InterPro" id="IPR004358">
    <property type="entry name" value="Sig_transdc_His_kin-like_C"/>
</dbReference>
<dbReference type="PROSITE" id="PS50110">
    <property type="entry name" value="RESPONSE_REGULATORY"/>
    <property type="match status" value="1"/>
</dbReference>
<evidence type="ECO:0000259" key="8">
    <source>
        <dbReference type="PROSITE" id="PS50109"/>
    </source>
</evidence>
<dbReference type="CDD" id="cd00082">
    <property type="entry name" value="HisKA"/>
    <property type="match status" value="1"/>
</dbReference>
<sequence>MESEIDDRTTELETANRKLEEANAEISRHASKQLEHFACMSHEIRTPLNCIVGLSSLLLENDDLDEELIDTVNMVYNSADLVQGVVNDVLDYAKIESGHFELDIKPSDLQSALNGVVHSISNKLQDKNVEVRTSYDGLLQKMMTTDSRRLQQILYNILGNAAKFNNGYKNTSTFTTACANKIQFSIKDHGKGIDENDFEKIFQPFSQASKETQTVYGGTGLGLSITKNLVSRLGGTISIKSEIEKFTEFIVELPYNEELFDTTVYKEKALETAISKIYPPRALKILVAEDNIINQKVIDRILKHLGVTDITIVDDGKKAVDASFITNYDCILMDMQMPIMDGLEACRQIVKRDGKENANVIFVTAHALVEFKEKALNAGGIDFVTKPFKMEAIDKLLVKLEETLL</sequence>
<dbReference type="Pfam" id="PF02518">
    <property type="entry name" value="HATPase_c"/>
    <property type="match status" value="1"/>
</dbReference>
<comment type="catalytic activity">
    <reaction evidence="1">
        <text>ATP + protein L-histidine = ADP + protein N-phospho-L-histidine.</text>
        <dbReference type="EC" id="2.7.13.3"/>
    </reaction>
</comment>
<proteinExistence type="predicted"/>
<dbReference type="SUPFAM" id="SSF55874">
    <property type="entry name" value="ATPase domain of HSP90 chaperone/DNA topoisomerase II/histidine kinase"/>
    <property type="match status" value="1"/>
</dbReference>
<feature type="modified residue" description="4-aspartylphosphate" evidence="6">
    <location>
        <position position="334"/>
    </location>
</feature>
<evidence type="ECO:0000259" key="9">
    <source>
        <dbReference type="PROSITE" id="PS50110"/>
    </source>
</evidence>
<dbReference type="PROSITE" id="PS50109">
    <property type="entry name" value="HIS_KIN"/>
    <property type="match status" value="1"/>
</dbReference>
<dbReference type="SMART" id="SM00388">
    <property type="entry name" value="HisKA"/>
    <property type="match status" value="1"/>
</dbReference>
<evidence type="ECO:0000256" key="1">
    <source>
        <dbReference type="ARBA" id="ARBA00000085"/>
    </source>
</evidence>